<dbReference type="Pfam" id="PF10469">
    <property type="entry name" value="AKAP7_NLS"/>
    <property type="match status" value="1"/>
</dbReference>
<dbReference type="PANTHER" id="PTHR13360:SF1">
    <property type="entry name" value="ACTIVATING SIGNAL COINTEGRATOR 1 COMPLEX SUBUNIT 1"/>
    <property type="match status" value="1"/>
</dbReference>
<feature type="region of interest" description="Disordered" evidence="1">
    <location>
        <begin position="135"/>
        <end position="161"/>
    </location>
</feature>
<feature type="compositionally biased region" description="Low complexity" evidence="1">
    <location>
        <begin position="310"/>
        <end position="331"/>
    </location>
</feature>
<accession>A0A2S4KZU8</accession>
<dbReference type="GO" id="GO:0005634">
    <property type="term" value="C:nucleus"/>
    <property type="evidence" value="ECO:0007669"/>
    <property type="project" value="TreeGrafter"/>
</dbReference>
<name>A0A2S4KZU8_9HYPO</name>
<dbReference type="Proteomes" id="UP000237481">
    <property type="component" value="Unassembled WGS sequence"/>
</dbReference>
<evidence type="ECO:0000256" key="1">
    <source>
        <dbReference type="SAM" id="MobiDB-lite"/>
    </source>
</evidence>
<evidence type="ECO:0000313" key="4">
    <source>
        <dbReference type="Proteomes" id="UP000237481"/>
    </source>
</evidence>
<gene>
    <name evidence="3" type="ORF">TPAR_04108</name>
</gene>
<keyword evidence="4" id="KW-1185">Reference proteome</keyword>
<dbReference type="EMBL" id="PKSG01000419">
    <property type="protein sequence ID" value="POR35706.1"/>
    <property type="molecule type" value="Genomic_DNA"/>
</dbReference>
<dbReference type="PANTHER" id="PTHR13360">
    <property type="entry name" value="ACTIVATING SIGNAL COINTEGRATOR 1 COMPLEX SUBUNIT 1"/>
    <property type="match status" value="1"/>
</dbReference>
<dbReference type="AlphaFoldDB" id="A0A2S4KZU8"/>
<dbReference type="Gene3D" id="3.90.1140.10">
    <property type="entry name" value="Cyclic phosphodiesterase"/>
    <property type="match status" value="1"/>
</dbReference>
<dbReference type="GO" id="GO:0006355">
    <property type="term" value="P:regulation of DNA-templated transcription"/>
    <property type="evidence" value="ECO:0007669"/>
    <property type="project" value="TreeGrafter"/>
</dbReference>
<dbReference type="OrthoDB" id="5328813at2759"/>
<feature type="compositionally biased region" description="Acidic residues" evidence="1">
    <location>
        <begin position="279"/>
        <end position="289"/>
    </location>
</feature>
<dbReference type="GO" id="GO:0006307">
    <property type="term" value="P:DNA alkylation repair"/>
    <property type="evidence" value="ECO:0007669"/>
    <property type="project" value="InterPro"/>
</dbReference>
<dbReference type="STRING" id="94208.A0A2S4KZU8"/>
<feature type="region of interest" description="Disordered" evidence="1">
    <location>
        <begin position="14"/>
        <end position="34"/>
    </location>
</feature>
<reference evidence="3 4" key="1">
    <citation type="submission" date="2018-01" db="EMBL/GenBank/DDBJ databases">
        <title>Harnessing the power of phylogenomics to disentangle the directionality and signatures of interkingdom host jumping in the parasitic fungal genus Tolypocladium.</title>
        <authorList>
            <person name="Quandt C.A."/>
            <person name="Patterson W."/>
            <person name="Spatafora J.W."/>
        </authorList>
    </citation>
    <scope>NUCLEOTIDE SEQUENCE [LARGE SCALE GENOMIC DNA]</scope>
    <source>
        <strain evidence="3 4">NRBC 100945</strain>
    </source>
</reference>
<protein>
    <recommendedName>
        <fullName evidence="2">A-kinase anchor protein 7-like phosphoesterase domain-containing protein</fullName>
    </recommendedName>
</protein>
<evidence type="ECO:0000259" key="2">
    <source>
        <dbReference type="Pfam" id="PF10469"/>
    </source>
</evidence>
<feature type="region of interest" description="Disordered" evidence="1">
    <location>
        <begin position="277"/>
        <end position="408"/>
    </location>
</feature>
<dbReference type="InterPro" id="IPR019510">
    <property type="entry name" value="AKAP7-like_phosphoesterase"/>
</dbReference>
<comment type="caution">
    <text evidence="3">The sequence shown here is derived from an EMBL/GenBank/DDBJ whole genome shotgun (WGS) entry which is preliminary data.</text>
</comment>
<dbReference type="InterPro" id="IPR009210">
    <property type="entry name" value="ASCC1"/>
</dbReference>
<sequence>MPVQGSSFRLKCYKGSGHHRARPGGHPNTAGKEIGRGDFVSEARAAEPEGMPPKPAPTHFLSIPLAGPQLARSWASFRADVTSPVSFGLPEDAVRSLGTLHLTLGVMSLKQDGVDKAVEVLRGLKPREVLAEVRASTTVSPLRQRDDGTPAATPSSPSDGRLSVTIRGLHAMQTASKTSVLYAPPTDAEGILYRFCEQLRKPFRDSGLMEDEGRPLLLHATVVNTIYVKGGGGRGRRRERLTIDARDMLSRYDDYAWAEDLPVTKVAICRMGAKKVEGSDGDEAYEVEAETERRGGSHVLRTGTAPSNRHSTSGSHATGSSSGNANSNSSNLPAMPPRAAMMNSNAASPEEPHDGANSGSGSGAGGTSSSERRDRDKDKDKDSARPSSSTGHYASAKDKHSKEREAALREKDERIAYLEKEMGIMEREFQRELDKLSQNESETATFWQAKHSALNQQFLRTDTELRLLRAEVDVREAEREELRQGWEVLRRELKERDDEVRGLRSQVRGLKEFVSTSTRTDGQTSDEVFGDGMARLGNGLQNWVIMNFRKAKLDLSTVDEATLAELNELVPMYEELVHPAKVHLLQSIVSKILVEMVFDAYFVGLSQEQTRHFRQMEELLCSFAAPDEAVNQWRSSTLALLRREAPQLLHSETSTFVESVISRTNRILDAITVAPSSSSTDPSPQRSEARDSALRVLVNNSVELARLLVVQKAVLRVHMPHVLPHQQTLFEAETMEDVGGEDEEALARRDIWCVVFPGVIKHGDENGGQMQFRNVIAKARVLCSPEE</sequence>
<proteinExistence type="predicted"/>
<feature type="compositionally biased region" description="Basic and acidic residues" evidence="1">
    <location>
        <begin position="395"/>
        <end position="408"/>
    </location>
</feature>
<feature type="domain" description="A-kinase anchor protein 7-like phosphoesterase" evidence="2">
    <location>
        <begin position="57"/>
        <end position="276"/>
    </location>
</feature>
<evidence type="ECO:0000313" key="3">
    <source>
        <dbReference type="EMBL" id="POR35706.1"/>
    </source>
</evidence>
<feature type="compositionally biased region" description="Basic and acidic residues" evidence="1">
    <location>
        <begin position="370"/>
        <end position="384"/>
    </location>
</feature>
<organism evidence="3 4">
    <name type="scientific">Tolypocladium paradoxum</name>
    <dbReference type="NCBI Taxonomy" id="94208"/>
    <lineage>
        <taxon>Eukaryota</taxon>
        <taxon>Fungi</taxon>
        <taxon>Dikarya</taxon>
        <taxon>Ascomycota</taxon>
        <taxon>Pezizomycotina</taxon>
        <taxon>Sordariomycetes</taxon>
        <taxon>Hypocreomycetidae</taxon>
        <taxon>Hypocreales</taxon>
        <taxon>Ophiocordycipitaceae</taxon>
        <taxon>Tolypocladium</taxon>
    </lineage>
</organism>